<reference evidence="2" key="1">
    <citation type="submission" date="2022-11" db="UniProtKB">
        <authorList>
            <consortium name="WormBaseParasite"/>
        </authorList>
    </citation>
    <scope>IDENTIFICATION</scope>
</reference>
<dbReference type="WBParaSite" id="PgR009X_g016_t01">
    <property type="protein sequence ID" value="PgR009X_g016_t01"/>
    <property type="gene ID" value="PgR009X_g016"/>
</dbReference>
<evidence type="ECO:0000313" key="1">
    <source>
        <dbReference type="Proteomes" id="UP000887569"/>
    </source>
</evidence>
<sequence>MNTAVDPYCRVVGRRDLHEISQMRQKRLDTNFSTSSIISEKVIFQLLNKSRNFSFIDSDTITCTCSPLTDGSFQKSNCKRRTARHRRI</sequence>
<name>A0A915AIV0_PARUN</name>
<evidence type="ECO:0000313" key="2">
    <source>
        <dbReference type="WBParaSite" id="PgR009X_g016_t01"/>
    </source>
</evidence>
<dbReference type="Proteomes" id="UP000887569">
    <property type="component" value="Unplaced"/>
</dbReference>
<keyword evidence="1" id="KW-1185">Reference proteome</keyword>
<dbReference type="AlphaFoldDB" id="A0A915AIV0"/>
<proteinExistence type="predicted"/>
<accession>A0A915AIV0</accession>
<organism evidence="1 2">
    <name type="scientific">Parascaris univalens</name>
    <name type="common">Nematode worm</name>
    <dbReference type="NCBI Taxonomy" id="6257"/>
    <lineage>
        <taxon>Eukaryota</taxon>
        <taxon>Metazoa</taxon>
        <taxon>Ecdysozoa</taxon>
        <taxon>Nematoda</taxon>
        <taxon>Chromadorea</taxon>
        <taxon>Rhabditida</taxon>
        <taxon>Spirurina</taxon>
        <taxon>Ascaridomorpha</taxon>
        <taxon>Ascaridoidea</taxon>
        <taxon>Ascarididae</taxon>
        <taxon>Parascaris</taxon>
    </lineage>
</organism>
<protein>
    <submittedName>
        <fullName evidence="2">Uncharacterized protein</fullName>
    </submittedName>
</protein>